<protein>
    <submittedName>
        <fullName evidence="1">Uncharacterized protein</fullName>
    </submittedName>
</protein>
<evidence type="ECO:0000313" key="2">
    <source>
        <dbReference type="Proteomes" id="UP000886841"/>
    </source>
</evidence>
<accession>A0A9D1EIA9</accession>
<reference evidence="1" key="1">
    <citation type="submission" date="2020-10" db="EMBL/GenBank/DDBJ databases">
        <authorList>
            <person name="Gilroy R."/>
        </authorList>
    </citation>
    <scope>NUCLEOTIDE SEQUENCE</scope>
    <source>
        <strain evidence="1">ChiSxjej1B13-7041</strain>
    </source>
</reference>
<name>A0A9D1EIA9_9FIRM</name>
<gene>
    <name evidence="1" type="ORF">IAB98_02015</name>
</gene>
<proteinExistence type="predicted"/>
<dbReference type="Proteomes" id="UP000886841">
    <property type="component" value="Unassembled WGS sequence"/>
</dbReference>
<sequence>MGTSSISICKKKILNTLEASPALLSLLGAEEPGESLLYQRIFPFFYIPDETADPGAYLILKVNIPKQLDTLTAQLTLTIGAVAHRENMALKDREETRTDAMGEIIGQLFTGMEGFGLGPLKLRSDLEQPLNATHICRSLTFVTEDFLSDGRKG</sequence>
<organism evidence="1 2">
    <name type="scientific">Candidatus Egerieimonas intestinavium</name>
    <dbReference type="NCBI Taxonomy" id="2840777"/>
    <lineage>
        <taxon>Bacteria</taxon>
        <taxon>Bacillati</taxon>
        <taxon>Bacillota</taxon>
        <taxon>Clostridia</taxon>
        <taxon>Lachnospirales</taxon>
        <taxon>Lachnospiraceae</taxon>
        <taxon>Lachnospiraceae incertae sedis</taxon>
        <taxon>Candidatus Egerieimonas</taxon>
    </lineage>
</organism>
<evidence type="ECO:0000313" key="1">
    <source>
        <dbReference type="EMBL" id="HIR92182.1"/>
    </source>
</evidence>
<dbReference type="EMBL" id="DVHU01000017">
    <property type="protein sequence ID" value="HIR92182.1"/>
    <property type="molecule type" value="Genomic_DNA"/>
</dbReference>
<comment type="caution">
    <text evidence="1">The sequence shown here is derived from an EMBL/GenBank/DDBJ whole genome shotgun (WGS) entry which is preliminary data.</text>
</comment>
<dbReference type="AlphaFoldDB" id="A0A9D1EIA9"/>
<reference evidence="1" key="2">
    <citation type="journal article" date="2021" name="PeerJ">
        <title>Extensive microbial diversity within the chicken gut microbiome revealed by metagenomics and culture.</title>
        <authorList>
            <person name="Gilroy R."/>
            <person name="Ravi A."/>
            <person name="Getino M."/>
            <person name="Pursley I."/>
            <person name="Horton D.L."/>
            <person name="Alikhan N.F."/>
            <person name="Baker D."/>
            <person name="Gharbi K."/>
            <person name="Hall N."/>
            <person name="Watson M."/>
            <person name="Adriaenssens E.M."/>
            <person name="Foster-Nyarko E."/>
            <person name="Jarju S."/>
            <person name="Secka A."/>
            <person name="Antonio M."/>
            <person name="Oren A."/>
            <person name="Chaudhuri R.R."/>
            <person name="La Ragione R."/>
            <person name="Hildebrand F."/>
            <person name="Pallen M.J."/>
        </authorList>
    </citation>
    <scope>NUCLEOTIDE SEQUENCE</scope>
    <source>
        <strain evidence="1">ChiSxjej1B13-7041</strain>
    </source>
</reference>